<sequence length="615" mass="69935">MIVKGHQKLVSLLVALVLVGIHSPPVYGEKSLVKATWIWQTDMIRDGGEQILSFSRNEGINLIYLQINRQMPRETYKNFVKRAHQEQIRVHALGGDPRWALTEHRDDMLGLADWVMNYNDNVSSEGRFDGVHLDIEPYVLAQWEDDHNAIISSWEGNLKVFLGKLSGSGLELGIDIPFWFDDFTLPNGTSLNEWLINAFDHVTVMAYRNQIDSENGIIILSQDELKLADKLGKKVLIAVNTKEMPHAVHTTFHGHSKEQMEQTLQLLSTNLSSHSSFVGLAIHDIRNWKNMHKDGAGDDTPPEDSPSPKPVPEPEPAPDPAPDLEPVPVPEPQPEPEPVNWVPEADAVLRDPIIRGTYVWEAHEVIENSQEILDFAMEKQLNWLYVRLDLQQPFSSYSSFVKEAAAAGIEVHALGGTPTWALEENLPWIMRLVNYVKDYNRAVQGDERFHGIHVDIEPYVLPEWRTDPQQIITEWTSNMDVFVNELKKDSNLQASMDLAVWLDKYKVTGEDMSLSKWMIDRMDHVSLMAFRDSVEGSNGIIDVTKEEIAFANELGKPIYISVEMKESHEGQHITFHEEGAAYMEAELAKLQELLKDSSFKGTLVHAYIYWRDAKP</sequence>
<feature type="region of interest" description="Disordered" evidence="1">
    <location>
        <begin position="290"/>
        <end position="343"/>
    </location>
</feature>
<protein>
    <submittedName>
        <fullName evidence="2">Uncharacterized protein</fullName>
    </submittedName>
</protein>
<dbReference type="KEGG" id="plen:EIM92_16645"/>
<gene>
    <name evidence="2" type="ORF">EIM92_16645</name>
</gene>
<dbReference type="OrthoDB" id="7054537at2"/>
<evidence type="ECO:0000256" key="1">
    <source>
        <dbReference type="SAM" id="MobiDB-lite"/>
    </source>
</evidence>
<evidence type="ECO:0000313" key="2">
    <source>
        <dbReference type="EMBL" id="AZK47575.1"/>
    </source>
</evidence>
<name>A0A3S8RWN3_9BACL</name>
<accession>A0A3S8RWN3</accession>
<dbReference type="AlphaFoldDB" id="A0A3S8RWN3"/>
<dbReference type="RefSeq" id="WP_125083599.1">
    <property type="nucleotide sequence ID" value="NZ_CP034248.1"/>
</dbReference>
<dbReference type="Proteomes" id="UP000273145">
    <property type="component" value="Chromosome"/>
</dbReference>
<reference evidence="2 3" key="1">
    <citation type="submission" date="2018-11" db="EMBL/GenBank/DDBJ databases">
        <title>Genome sequencing of Paenibacillus lentus DSM25539(T).</title>
        <authorList>
            <person name="Kook J.-K."/>
            <person name="Park S.-N."/>
            <person name="Lim Y.K."/>
        </authorList>
    </citation>
    <scope>NUCLEOTIDE SEQUENCE [LARGE SCALE GENOMIC DNA]</scope>
    <source>
        <strain evidence="2 3">DSM 25539</strain>
    </source>
</reference>
<evidence type="ECO:0000313" key="3">
    <source>
        <dbReference type="Proteomes" id="UP000273145"/>
    </source>
</evidence>
<organism evidence="2 3">
    <name type="scientific">Paenibacillus lentus</name>
    <dbReference type="NCBI Taxonomy" id="1338368"/>
    <lineage>
        <taxon>Bacteria</taxon>
        <taxon>Bacillati</taxon>
        <taxon>Bacillota</taxon>
        <taxon>Bacilli</taxon>
        <taxon>Bacillales</taxon>
        <taxon>Paenibacillaceae</taxon>
        <taxon>Paenibacillus</taxon>
    </lineage>
</organism>
<keyword evidence="3" id="KW-1185">Reference proteome</keyword>
<proteinExistence type="predicted"/>
<feature type="compositionally biased region" description="Pro residues" evidence="1">
    <location>
        <begin position="303"/>
        <end position="337"/>
    </location>
</feature>
<dbReference type="EMBL" id="CP034248">
    <property type="protein sequence ID" value="AZK47575.1"/>
    <property type="molecule type" value="Genomic_DNA"/>
</dbReference>